<evidence type="ECO:0000313" key="3">
    <source>
        <dbReference type="Proteomes" id="UP001165080"/>
    </source>
</evidence>
<accession>A0A9W6BYB4</accession>
<organism evidence="2 3">
    <name type="scientific">Pleodorina starrii</name>
    <dbReference type="NCBI Taxonomy" id="330485"/>
    <lineage>
        <taxon>Eukaryota</taxon>
        <taxon>Viridiplantae</taxon>
        <taxon>Chlorophyta</taxon>
        <taxon>core chlorophytes</taxon>
        <taxon>Chlorophyceae</taxon>
        <taxon>CS clade</taxon>
        <taxon>Chlamydomonadales</taxon>
        <taxon>Volvocaceae</taxon>
        <taxon>Pleodorina</taxon>
    </lineage>
</organism>
<feature type="compositionally biased region" description="Gly residues" evidence="1">
    <location>
        <begin position="746"/>
        <end position="766"/>
    </location>
</feature>
<evidence type="ECO:0000313" key="2">
    <source>
        <dbReference type="EMBL" id="GLC59766.1"/>
    </source>
</evidence>
<reference evidence="2 3" key="1">
    <citation type="journal article" date="2023" name="Commun. Biol.">
        <title>Reorganization of the ancestral sex-determining regions during the evolution of trioecy in Pleodorina starrii.</title>
        <authorList>
            <person name="Takahashi K."/>
            <person name="Suzuki S."/>
            <person name="Kawai-Toyooka H."/>
            <person name="Yamamoto K."/>
            <person name="Hamaji T."/>
            <person name="Ootsuki R."/>
            <person name="Yamaguchi H."/>
            <person name="Kawachi M."/>
            <person name="Higashiyama T."/>
            <person name="Nozaki H."/>
        </authorList>
    </citation>
    <scope>NUCLEOTIDE SEQUENCE [LARGE SCALE GENOMIC DNA]</scope>
    <source>
        <strain evidence="2 3">NIES-4479</strain>
    </source>
</reference>
<keyword evidence="3" id="KW-1185">Reference proteome</keyword>
<feature type="region of interest" description="Disordered" evidence="1">
    <location>
        <begin position="727"/>
        <end position="838"/>
    </location>
</feature>
<evidence type="ECO:0000256" key="1">
    <source>
        <dbReference type="SAM" id="MobiDB-lite"/>
    </source>
</evidence>
<dbReference type="AlphaFoldDB" id="A0A9W6BYB4"/>
<dbReference type="GO" id="GO:0003677">
    <property type="term" value="F:DNA binding"/>
    <property type="evidence" value="ECO:0007669"/>
    <property type="project" value="InterPro"/>
</dbReference>
<feature type="compositionally biased region" description="Gly residues" evidence="1">
    <location>
        <begin position="798"/>
        <end position="819"/>
    </location>
</feature>
<dbReference type="EMBL" id="BRXU01000030">
    <property type="protein sequence ID" value="GLC59766.1"/>
    <property type="molecule type" value="Genomic_DNA"/>
</dbReference>
<name>A0A9W6BYB4_9CHLO</name>
<feature type="compositionally biased region" description="Basic and acidic residues" evidence="1">
    <location>
        <begin position="827"/>
        <end position="838"/>
    </location>
</feature>
<proteinExistence type="predicted"/>
<comment type="caution">
    <text evidence="2">The sequence shown here is derived from an EMBL/GenBank/DDBJ whole genome shotgun (WGS) entry which is preliminary data.</text>
</comment>
<dbReference type="InterPro" id="IPR038279">
    <property type="entry name" value="Ndc10_dom2_sf"/>
</dbReference>
<protein>
    <submittedName>
        <fullName evidence="2">Uncharacterized protein</fullName>
    </submittedName>
</protein>
<dbReference type="Proteomes" id="UP001165080">
    <property type="component" value="Unassembled WGS sequence"/>
</dbReference>
<gene>
    <name evidence="2" type="primary">PLEST010229</name>
    <name evidence="2" type="ORF">PLESTB_001533400</name>
</gene>
<feature type="compositionally biased region" description="Low complexity" evidence="1">
    <location>
        <begin position="786"/>
        <end position="797"/>
    </location>
</feature>
<dbReference type="Gene3D" id="1.10.443.20">
    <property type="entry name" value="Centromere DNA-binding protein complex CBF3 subunit, domain 2"/>
    <property type="match status" value="1"/>
</dbReference>
<feature type="compositionally biased region" description="Polar residues" evidence="1">
    <location>
        <begin position="588"/>
        <end position="598"/>
    </location>
</feature>
<feature type="region of interest" description="Disordered" evidence="1">
    <location>
        <begin position="584"/>
        <end position="605"/>
    </location>
</feature>
<sequence>MANRAIEREYVDALDSDDVNIGNADRAKGDPQANTVNDTYQEADYLEMCRLLMLGAVAEAKLKWDKLKLVQAQLAVLLLHAGVGRSDDSRIWHLADIGQPLFLQGVGPCLAACINIAPTGGKVPRKDGRGAHTGFIRAASVITCPMRALAETIVVRFLLLGEPFPDPRNMDDWLGRPLLRSARSMRKGVACKSQWEAISEPLSKHPGGGGFCLPKVLPAMRPGGAPALDTQGEDLDDIGSMGRRVQDSVVRSYLQGQPIEALLAVAGFKCAGREQLQTAYWAPRFMFGVEEAEMAALKEVVFPFLPDLRTRVAEVAQQPAGRDAPTSLVPAVLKAMEYLAEVAVQDSFELAFLAPENPIVLVLAENPCWQRLKARFWAEYPALCNTRPLSIREQLADIQAGLQVFAMRIGSVLGAVAAGGPQANAGGGGILAYGSGGIVGAGGFGPGSMLGGGGFGHGGMPGGGAYGPGGMLGGGAYGHGGMPGGGAYGPGGMPGGGAYGPGGMPGGGAYGPGGMPGGGAYGPGGMPGGGAYGPGGIVGAGGFGPGGMLGGGAYGPGGSGYGPGLGLGLGFHTTPADVGNRAAAAADTPNSNTNNAGRDSTGAGGLVGASGGASAPGSGARLILLERIQDISTAYHDGRNGERPWQWMEQTHGTKWRTGLKRWWYDTMEIIRALHETARIRECTIPEATEFWQQVQDKKQYSRDKMRTLIQYLAKLGALKDYVSRDRRPDFVSPGKVPRRPQANKSGGGGGAVSGFGAESGGGDGGPRNTLILSVESGAHATPPRTADAAATTAGAVSDGGGGGTGGALGAAGGGGGVSIAGKKRGRQEQEDESRPKK</sequence>